<accession>A0ABT4JAZ2</accession>
<evidence type="ECO:0000313" key="2">
    <source>
        <dbReference type="Proteomes" id="UP001149822"/>
    </source>
</evidence>
<dbReference type="Pfam" id="PF20603">
    <property type="entry name" value="Bact_hydrolase"/>
    <property type="match status" value="1"/>
</dbReference>
<organism evidence="1 2">
    <name type="scientific">Paracoccus benzoatiresistens</name>
    <dbReference type="NCBI Taxonomy" id="2997341"/>
    <lineage>
        <taxon>Bacteria</taxon>
        <taxon>Pseudomonadati</taxon>
        <taxon>Pseudomonadota</taxon>
        <taxon>Alphaproteobacteria</taxon>
        <taxon>Rhodobacterales</taxon>
        <taxon>Paracoccaceae</taxon>
        <taxon>Paracoccus</taxon>
    </lineage>
</organism>
<evidence type="ECO:0000313" key="1">
    <source>
        <dbReference type="EMBL" id="MCZ0964297.1"/>
    </source>
</evidence>
<protein>
    <submittedName>
        <fullName evidence="1">Uncharacterized protein</fullName>
    </submittedName>
</protein>
<name>A0ABT4JAZ2_9RHOB</name>
<dbReference type="Proteomes" id="UP001149822">
    <property type="component" value="Unassembled WGS sequence"/>
</dbReference>
<comment type="caution">
    <text evidence="1">The sequence shown here is derived from an EMBL/GenBank/DDBJ whole genome shotgun (WGS) entry which is preliminary data.</text>
</comment>
<gene>
    <name evidence="1" type="ORF">OU682_22245</name>
</gene>
<keyword evidence="2" id="KW-1185">Reference proteome</keyword>
<dbReference type="InterPro" id="IPR046766">
    <property type="entry name" value="Bact_hydrolase"/>
</dbReference>
<reference evidence="1" key="1">
    <citation type="submission" date="2022-12" db="EMBL/GenBank/DDBJ databases">
        <title>Paracoccus sp. EF6 isolated from a lake water.</title>
        <authorList>
            <person name="Liu H."/>
        </authorList>
    </citation>
    <scope>NUCLEOTIDE SEQUENCE</scope>
    <source>
        <strain evidence="1">EF6</strain>
    </source>
</reference>
<dbReference type="EMBL" id="JAPTYD010000084">
    <property type="protein sequence ID" value="MCZ0964297.1"/>
    <property type="molecule type" value="Genomic_DNA"/>
</dbReference>
<dbReference type="RefSeq" id="WP_268944390.1">
    <property type="nucleotide sequence ID" value="NZ_JAPTYD010000084.1"/>
</dbReference>
<sequence length="85" mass="9510">MEVNALPRYDMSVNTTGCCPKFSPEGRDGQDLHFRNKMMVRAVTMSAMYVPLNMGRVFARMQQHIETAGAFGPDDTIVLSRDLSP</sequence>
<proteinExistence type="predicted"/>